<reference evidence="2" key="1">
    <citation type="journal article" date="2022" name="Int. J. Mol. Sci.">
        <title>Draft Genome of Tanacetum Coccineum: Genomic Comparison of Closely Related Tanacetum-Family Plants.</title>
        <authorList>
            <person name="Yamashiro T."/>
            <person name="Shiraishi A."/>
            <person name="Nakayama K."/>
            <person name="Satake H."/>
        </authorList>
    </citation>
    <scope>NUCLEOTIDE SEQUENCE</scope>
</reference>
<proteinExistence type="predicted"/>
<dbReference type="Proteomes" id="UP001151760">
    <property type="component" value="Unassembled WGS sequence"/>
</dbReference>
<keyword evidence="3" id="KW-1185">Reference proteome</keyword>
<organism evidence="2 3">
    <name type="scientific">Tanacetum coccineum</name>
    <dbReference type="NCBI Taxonomy" id="301880"/>
    <lineage>
        <taxon>Eukaryota</taxon>
        <taxon>Viridiplantae</taxon>
        <taxon>Streptophyta</taxon>
        <taxon>Embryophyta</taxon>
        <taxon>Tracheophyta</taxon>
        <taxon>Spermatophyta</taxon>
        <taxon>Magnoliopsida</taxon>
        <taxon>eudicotyledons</taxon>
        <taxon>Gunneridae</taxon>
        <taxon>Pentapetalae</taxon>
        <taxon>asterids</taxon>
        <taxon>campanulids</taxon>
        <taxon>Asterales</taxon>
        <taxon>Asteraceae</taxon>
        <taxon>Asteroideae</taxon>
        <taxon>Anthemideae</taxon>
        <taxon>Anthemidinae</taxon>
        <taxon>Tanacetum</taxon>
    </lineage>
</organism>
<feature type="region of interest" description="Disordered" evidence="1">
    <location>
        <begin position="153"/>
        <end position="172"/>
    </location>
</feature>
<protein>
    <submittedName>
        <fullName evidence="2">Uncharacterized protein</fullName>
    </submittedName>
</protein>
<name>A0ABQ5FSX9_9ASTR</name>
<reference evidence="2" key="2">
    <citation type="submission" date="2022-01" db="EMBL/GenBank/DDBJ databases">
        <authorList>
            <person name="Yamashiro T."/>
            <person name="Shiraishi A."/>
            <person name="Satake H."/>
            <person name="Nakayama K."/>
        </authorList>
    </citation>
    <scope>NUCLEOTIDE SEQUENCE</scope>
</reference>
<accession>A0ABQ5FSX9</accession>
<sequence length="217" mass="24642">MYTTNATTSRQITEVAWYVSTTSFTLRVLSNNDLKGSRTEEGFKRAFATLFGQDLETFTGTMFLYMDQLQKQLDNEEFQEIGFSLLLKYPDTVLRCSSVTALFGMMKYVDLLRDNILQYTRSICQNSVDSLNQHMESVKTDVDCSVFIESNGTKSKEQDTSSTSGNDAHVDDADIRPIHDEEPMAEVQTTADDNVYAIGQQIHERPEFIMKESVDLC</sequence>
<evidence type="ECO:0000256" key="1">
    <source>
        <dbReference type="SAM" id="MobiDB-lite"/>
    </source>
</evidence>
<dbReference type="EMBL" id="BQNB010017711">
    <property type="protein sequence ID" value="GJT66400.1"/>
    <property type="molecule type" value="Genomic_DNA"/>
</dbReference>
<gene>
    <name evidence="2" type="ORF">Tco_1017880</name>
</gene>
<evidence type="ECO:0000313" key="2">
    <source>
        <dbReference type="EMBL" id="GJT66400.1"/>
    </source>
</evidence>
<comment type="caution">
    <text evidence="2">The sequence shown here is derived from an EMBL/GenBank/DDBJ whole genome shotgun (WGS) entry which is preliminary data.</text>
</comment>
<evidence type="ECO:0000313" key="3">
    <source>
        <dbReference type="Proteomes" id="UP001151760"/>
    </source>
</evidence>